<proteinExistence type="predicted"/>
<dbReference type="PANTHER" id="PTHR43228:SF12">
    <property type="entry name" value="TWO-COMPONENT RESPONSE REGULATOR 24"/>
    <property type="match status" value="1"/>
</dbReference>
<dbReference type="InterPro" id="IPR011006">
    <property type="entry name" value="CheY-like_superfamily"/>
</dbReference>
<dbReference type="EMBL" id="JAYWIO010000008">
    <property type="protein sequence ID" value="KAK7245295.1"/>
    <property type="molecule type" value="Genomic_DNA"/>
</dbReference>
<dbReference type="CDD" id="cd17546">
    <property type="entry name" value="REC_hyHK_CKI1_RcsC-like"/>
    <property type="match status" value="1"/>
</dbReference>
<sequence>MGGQDKGKGLMVPHDLTTKLTALVVDDDKLARMIHQRMLNKVGVKNHAVENGKEAVDIHCSGQNFDLILMDKDMPIMNGFEATKKLRSMGVRSMIVGVSSSSKEEEIHEFIGAGLDDYQVKPLTFDVLSSILDKINSSKSIKRNGCKNR</sequence>
<keyword evidence="4" id="KW-1185">Reference proteome</keyword>
<feature type="modified residue" description="4-aspartylphosphate" evidence="1">
    <location>
        <position position="71"/>
    </location>
</feature>
<dbReference type="Gene3D" id="3.40.50.2300">
    <property type="match status" value="1"/>
</dbReference>
<name>A0AAN9HN65_CROPI</name>
<evidence type="ECO:0000256" key="1">
    <source>
        <dbReference type="PROSITE-ProRule" id="PRU00169"/>
    </source>
</evidence>
<feature type="domain" description="Response regulatory" evidence="2">
    <location>
        <begin position="21"/>
        <end position="136"/>
    </location>
</feature>
<dbReference type="GO" id="GO:0000160">
    <property type="term" value="P:phosphorelay signal transduction system"/>
    <property type="evidence" value="ECO:0007669"/>
    <property type="project" value="InterPro"/>
</dbReference>
<evidence type="ECO:0000259" key="2">
    <source>
        <dbReference type="PROSITE" id="PS50110"/>
    </source>
</evidence>
<dbReference type="Pfam" id="PF00072">
    <property type="entry name" value="Response_reg"/>
    <property type="match status" value="1"/>
</dbReference>
<comment type="caution">
    <text evidence="3">The sequence shown here is derived from an EMBL/GenBank/DDBJ whole genome shotgun (WGS) entry which is preliminary data.</text>
</comment>
<dbReference type="InterPro" id="IPR052048">
    <property type="entry name" value="ST_Response_Regulator"/>
</dbReference>
<evidence type="ECO:0000313" key="3">
    <source>
        <dbReference type="EMBL" id="KAK7245295.1"/>
    </source>
</evidence>
<organism evidence="3 4">
    <name type="scientific">Crotalaria pallida</name>
    <name type="common">Smooth rattlebox</name>
    <name type="synonym">Crotalaria striata</name>
    <dbReference type="NCBI Taxonomy" id="3830"/>
    <lineage>
        <taxon>Eukaryota</taxon>
        <taxon>Viridiplantae</taxon>
        <taxon>Streptophyta</taxon>
        <taxon>Embryophyta</taxon>
        <taxon>Tracheophyta</taxon>
        <taxon>Spermatophyta</taxon>
        <taxon>Magnoliopsida</taxon>
        <taxon>eudicotyledons</taxon>
        <taxon>Gunneridae</taxon>
        <taxon>Pentapetalae</taxon>
        <taxon>rosids</taxon>
        <taxon>fabids</taxon>
        <taxon>Fabales</taxon>
        <taxon>Fabaceae</taxon>
        <taxon>Papilionoideae</taxon>
        <taxon>50 kb inversion clade</taxon>
        <taxon>genistoids sensu lato</taxon>
        <taxon>core genistoids</taxon>
        <taxon>Crotalarieae</taxon>
        <taxon>Crotalaria</taxon>
    </lineage>
</organism>
<accession>A0AAN9HN65</accession>
<dbReference type="Proteomes" id="UP001372338">
    <property type="component" value="Unassembled WGS sequence"/>
</dbReference>
<dbReference type="InterPro" id="IPR001789">
    <property type="entry name" value="Sig_transdc_resp-reg_receiver"/>
</dbReference>
<reference evidence="3 4" key="1">
    <citation type="submission" date="2024-01" db="EMBL/GenBank/DDBJ databases">
        <title>The genomes of 5 underutilized Papilionoideae crops provide insights into root nodulation and disease resistanc.</title>
        <authorList>
            <person name="Yuan L."/>
        </authorList>
    </citation>
    <scope>NUCLEOTIDE SEQUENCE [LARGE SCALE GENOMIC DNA]</scope>
    <source>
        <strain evidence="3">ZHUSHIDOU_FW_LH</strain>
        <tissue evidence="3">Leaf</tissue>
    </source>
</reference>
<evidence type="ECO:0000313" key="4">
    <source>
        <dbReference type="Proteomes" id="UP001372338"/>
    </source>
</evidence>
<keyword evidence="1" id="KW-0597">Phosphoprotein</keyword>
<protein>
    <recommendedName>
        <fullName evidence="2">Response regulatory domain-containing protein</fullName>
    </recommendedName>
</protein>
<gene>
    <name evidence="3" type="ORF">RIF29_40134</name>
</gene>
<dbReference type="PROSITE" id="PS50110">
    <property type="entry name" value="RESPONSE_REGULATORY"/>
    <property type="match status" value="1"/>
</dbReference>
<dbReference type="PANTHER" id="PTHR43228">
    <property type="entry name" value="TWO-COMPONENT RESPONSE REGULATOR"/>
    <property type="match status" value="1"/>
</dbReference>
<dbReference type="AlphaFoldDB" id="A0AAN9HN65"/>
<dbReference type="SMART" id="SM00448">
    <property type="entry name" value="REC"/>
    <property type="match status" value="1"/>
</dbReference>
<dbReference type="SUPFAM" id="SSF52172">
    <property type="entry name" value="CheY-like"/>
    <property type="match status" value="1"/>
</dbReference>